<dbReference type="InterPro" id="IPR009343">
    <property type="entry name" value="DUF1002"/>
</dbReference>
<organism evidence="3 4">
    <name type="scientific">Jingyaoa shaoxingensis</name>
    <dbReference type="NCBI Taxonomy" id="2763671"/>
    <lineage>
        <taxon>Bacteria</taxon>
        <taxon>Bacillati</taxon>
        <taxon>Bacillota</taxon>
        <taxon>Clostridia</taxon>
        <taxon>Lachnospirales</taxon>
        <taxon>Lachnospiraceae</taxon>
        <taxon>Jingyaoa</taxon>
    </lineage>
</organism>
<accession>A0ABR7N960</accession>
<feature type="signal peptide" evidence="2">
    <location>
        <begin position="1"/>
        <end position="25"/>
    </location>
</feature>
<feature type="region of interest" description="Disordered" evidence="1">
    <location>
        <begin position="568"/>
        <end position="622"/>
    </location>
</feature>
<reference evidence="3 4" key="1">
    <citation type="submission" date="2020-08" db="EMBL/GenBank/DDBJ databases">
        <title>Genome public.</title>
        <authorList>
            <person name="Liu C."/>
            <person name="Sun Q."/>
        </authorList>
    </citation>
    <scope>NUCLEOTIDE SEQUENCE [LARGE SCALE GENOMIC DNA]</scope>
    <source>
        <strain evidence="3 4">NSJ-46</strain>
    </source>
</reference>
<feature type="compositionally biased region" description="Low complexity" evidence="1">
    <location>
        <begin position="323"/>
        <end position="333"/>
    </location>
</feature>
<feature type="chain" id="PRO_5046264792" evidence="2">
    <location>
        <begin position="26"/>
        <end position="622"/>
    </location>
</feature>
<comment type="caution">
    <text evidence="3">The sequence shown here is derived from an EMBL/GenBank/DDBJ whole genome shotgun (WGS) entry which is preliminary data.</text>
</comment>
<name>A0ABR7N960_9FIRM</name>
<feature type="compositionally biased region" description="Acidic residues" evidence="1">
    <location>
        <begin position="386"/>
        <end position="414"/>
    </location>
</feature>
<dbReference type="Pfam" id="PF06207">
    <property type="entry name" value="DUF1002"/>
    <property type="match status" value="1"/>
</dbReference>
<dbReference type="EMBL" id="JACRSZ010000006">
    <property type="protein sequence ID" value="MBC8572925.1"/>
    <property type="molecule type" value="Genomic_DNA"/>
</dbReference>
<evidence type="ECO:0000313" key="3">
    <source>
        <dbReference type="EMBL" id="MBC8572925.1"/>
    </source>
</evidence>
<gene>
    <name evidence="3" type="ORF">H8716_07495</name>
</gene>
<dbReference type="RefSeq" id="WP_249307953.1">
    <property type="nucleotide sequence ID" value="NZ_JACRSZ010000006.1"/>
</dbReference>
<proteinExistence type="predicted"/>
<evidence type="ECO:0000313" key="4">
    <source>
        <dbReference type="Proteomes" id="UP000657421"/>
    </source>
</evidence>
<dbReference type="PROSITE" id="PS51257">
    <property type="entry name" value="PROKAR_LIPOPROTEIN"/>
    <property type="match status" value="1"/>
</dbReference>
<feature type="compositionally biased region" description="Low complexity" evidence="1">
    <location>
        <begin position="268"/>
        <end position="283"/>
    </location>
</feature>
<feature type="region of interest" description="Disordered" evidence="1">
    <location>
        <begin position="256"/>
        <end position="425"/>
    </location>
</feature>
<sequence>MKKRILSSIVLGFALAACCVMPAMADSRRVVTLGADLTQDQQNTMLKYFGVNADSVDIIYINNNDERKHLGSYVPLEQIGTKTFSCALVAPTTKGGIQVKTANLSWVTCNMIASTLSTSGVTNCQVVAASPFEVSGTGALTGVIMAYETASDVTLDESKKELANEELVATGNLADEVGQSKATAVINETKLQVIENNITDISEITNIVNNISNDYDVTISDDQSEEIAGLMQKIAEQEYDITQLKATLERVQANVAGDAGASEEEQAAAEQKAQEAEAAAAEAIQDTESEEDGSVISIDGSAQDETESILDTTDISALDQDGTTASESTTTQTVLDQTEAEEETDDATGIPEATDDGTITLNPSEETEAATEAAEAETEAVNVETEATDAETEAPVETESEAAETEAVTEEVTESEASITADDLDEDSRALYEEAKSNLDQAFAERQVTGEDGTVVYLTEDAAKKLPEAIEKYLLKVLYEGGDQVAMEEAEDPEIPQNIVEDTKDLAEDKNYEDSDLVQVDKYVRRLVFKDSEKILEDSQLENNDEEIVYQNIMVILEAAFGVEQPDLESEAALDESVAEDVVDDTAEEDYAEDSYDDSQEAADDGEEVDEFADFEEETGTF</sequence>
<keyword evidence="2" id="KW-0732">Signal</keyword>
<keyword evidence="4" id="KW-1185">Reference proteome</keyword>
<feature type="compositionally biased region" description="Acidic residues" evidence="1">
    <location>
        <begin position="365"/>
        <end position="378"/>
    </location>
</feature>
<protein>
    <submittedName>
        <fullName evidence="3">DUF1002 domain-containing protein</fullName>
    </submittedName>
</protein>
<dbReference type="Proteomes" id="UP000657421">
    <property type="component" value="Unassembled WGS sequence"/>
</dbReference>
<evidence type="ECO:0000256" key="2">
    <source>
        <dbReference type="SAM" id="SignalP"/>
    </source>
</evidence>
<evidence type="ECO:0000256" key="1">
    <source>
        <dbReference type="SAM" id="MobiDB-lite"/>
    </source>
</evidence>